<evidence type="ECO:0000256" key="1">
    <source>
        <dbReference type="SAM" id="SignalP"/>
    </source>
</evidence>
<feature type="signal peptide" evidence="1">
    <location>
        <begin position="1"/>
        <end position="25"/>
    </location>
</feature>
<dbReference type="EMBL" id="JBHSBC010000001">
    <property type="protein sequence ID" value="MFC3978635.1"/>
    <property type="molecule type" value="Genomic_DNA"/>
</dbReference>
<accession>A0ABV8ETE3</accession>
<gene>
    <name evidence="3" type="ORF">ACFOYY_00755</name>
</gene>
<name>A0ABV8ETE3_9ACTN</name>
<dbReference type="Proteomes" id="UP001595698">
    <property type="component" value="Unassembled WGS sequence"/>
</dbReference>
<evidence type="ECO:0000313" key="3">
    <source>
        <dbReference type="EMBL" id="MFC3978635.1"/>
    </source>
</evidence>
<comment type="caution">
    <text evidence="3">The sequence shown here is derived from an EMBL/GenBank/DDBJ whole genome shotgun (WGS) entry which is preliminary data.</text>
</comment>
<keyword evidence="4" id="KW-1185">Reference proteome</keyword>
<dbReference type="Pfam" id="PF13449">
    <property type="entry name" value="Phytase-like"/>
    <property type="match status" value="1"/>
</dbReference>
<evidence type="ECO:0000259" key="2">
    <source>
        <dbReference type="Pfam" id="PF13449"/>
    </source>
</evidence>
<protein>
    <submittedName>
        <fullName evidence="3">Esterase-like activity of phytase family protein</fullName>
    </submittedName>
</protein>
<feature type="chain" id="PRO_5046477395" evidence="1">
    <location>
        <begin position="26"/>
        <end position="383"/>
    </location>
</feature>
<proteinExistence type="predicted"/>
<reference evidence="4" key="1">
    <citation type="journal article" date="2019" name="Int. J. Syst. Evol. Microbiol.">
        <title>The Global Catalogue of Microorganisms (GCM) 10K type strain sequencing project: providing services to taxonomists for standard genome sequencing and annotation.</title>
        <authorList>
            <consortium name="The Broad Institute Genomics Platform"/>
            <consortium name="The Broad Institute Genome Sequencing Center for Infectious Disease"/>
            <person name="Wu L."/>
            <person name="Ma J."/>
        </authorList>
    </citation>
    <scope>NUCLEOTIDE SEQUENCE [LARGE SCALE GENOMIC DNA]</scope>
    <source>
        <strain evidence="4">TBRC 7912</strain>
    </source>
</reference>
<organism evidence="3 4">
    <name type="scientific">Streptosporangium jomthongense</name>
    <dbReference type="NCBI Taxonomy" id="1193683"/>
    <lineage>
        <taxon>Bacteria</taxon>
        <taxon>Bacillati</taxon>
        <taxon>Actinomycetota</taxon>
        <taxon>Actinomycetes</taxon>
        <taxon>Streptosporangiales</taxon>
        <taxon>Streptosporangiaceae</taxon>
        <taxon>Streptosporangium</taxon>
    </lineage>
</organism>
<sequence length="383" mass="42020">MKNRRTMTRALLAVVMMAGLGTVQAQPAAAAPADGIRITHFLGERDLPHRAQFQGTVVGGLSGIDRDPLTGTWYFISDDRARYNPARYYTGKIDINPLTRRFEGVSITGVTTLLRPDGTPYPGYGQPEAADPEAIRFDPWSRRILWSSEGDRPREGTTGNPVVQMSLRWVDRGGHDRGGLPIPGNLTMTNTTSGPRHNAGFEGLTFTPHGIAAIVEGPRFEDGDIMTTERGALSRITVWDRNGRTRAQYAYPIDRLPAAPVPETGRYDGGVSEILAVDDDRLLSLERFWIEGVGYRVKLYEIDLRGATNVLGRDSLTGGAPYRAVTKRLVHDFNAGGATVQNLESLGWGPRLASGERVLVVGSDDNFDESEITQFLAFAVRDH</sequence>
<feature type="domain" description="Phytase-like" evidence="2">
    <location>
        <begin position="57"/>
        <end position="367"/>
    </location>
</feature>
<evidence type="ECO:0000313" key="4">
    <source>
        <dbReference type="Proteomes" id="UP001595698"/>
    </source>
</evidence>
<dbReference type="InterPro" id="IPR006311">
    <property type="entry name" value="TAT_signal"/>
</dbReference>
<dbReference type="PROSITE" id="PS51318">
    <property type="entry name" value="TAT"/>
    <property type="match status" value="1"/>
</dbReference>
<keyword evidence="1" id="KW-0732">Signal</keyword>
<dbReference type="InterPro" id="IPR027372">
    <property type="entry name" value="Phytase-like_dom"/>
</dbReference>